<evidence type="ECO:0000313" key="3">
    <source>
        <dbReference type="EMBL" id="UYH51969.1"/>
    </source>
</evidence>
<dbReference type="InterPro" id="IPR003898">
    <property type="entry name" value="Borpert_toxA"/>
</dbReference>
<name>A0ABY6GKX0_9PROT</name>
<evidence type="ECO:0000256" key="2">
    <source>
        <dbReference type="SAM" id="SignalP"/>
    </source>
</evidence>
<evidence type="ECO:0000256" key="1">
    <source>
        <dbReference type="SAM" id="MobiDB-lite"/>
    </source>
</evidence>
<reference evidence="3" key="1">
    <citation type="submission" date="2022-10" db="EMBL/GenBank/DDBJ databases">
        <title>Candidatus Kirkpatrella diaphorinas gen. nov., sp. nov., an uncultured endosymbiont identified in a population of Diaphorina citri from Hawaii.</title>
        <authorList>
            <person name="Henry E.M."/>
            <person name="Carlson C.R."/>
            <person name="Kuo Y.-W."/>
        </authorList>
    </citation>
    <scope>NUCLEOTIDE SEQUENCE</scope>
    <source>
        <strain evidence="3">CADCRV1</strain>
    </source>
</reference>
<protein>
    <recommendedName>
        <fullName evidence="5">Pertussis toxin subunit 1</fullName>
    </recommendedName>
</protein>
<feature type="chain" id="PRO_5047390794" description="Pertussis toxin subunit 1" evidence="2">
    <location>
        <begin position="26"/>
        <end position="290"/>
    </location>
</feature>
<sequence length="290" mass="32674">MTMRYAAIFSGLTVVSLNLANIAQATPERVYRFTFVAPETIFVRGFIAPGFDRSFLRHASGNSVYSWDTIYVSTSDSIHESRRMLRISLLRHPDMPHYLYVIRPTTDFYDMPRSLMNAVQCYQDANSRRRARALWYRFHLQREWSALGGVAPELIQGAYRAQIINGGLVLSDWTPNPHYVEAAAEVNLDPMPLDDEAPSVGWVETGNQQGEFMSLSFSIGCENMWLRASSETHCASADRVSLDDPVPDIAKEETSREFPTTSHARKPGKSAGNKGRSRVSPCLQNDLTMK</sequence>
<gene>
    <name evidence="3" type="ORF">N5W20_03690</name>
</gene>
<evidence type="ECO:0008006" key="5">
    <source>
        <dbReference type="Google" id="ProtNLM"/>
    </source>
</evidence>
<feature type="signal peptide" evidence="2">
    <location>
        <begin position="1"/>
        <end position="25"/>
    </location>
</feature>
<proteinExistence type="predicted"/>
<keyword evidence="2" id="KW-0732">Signal</keyword>
<dbReference type="Pfam" id="PF02917">
    <property type="entry name" value="Pertussis_S1"/>
    <property type="match status" value="1"/>
</dbReference>
<dbReference type="RefSeq" id="WP_319807564.1">
    <property type="nucleotide sequence ID" value="NZ_CP107052.1"/>
</dbReference>
<dbReference type="EMBL" id="CP107052">
    <property type="protein sequence ID" value="UYH51969.1"/>
    <property type="molecule type" value="Genomic_DNA"/>
</dbReference>
<keyword evidence="4" id="KW-1185">Reference proteome</keyword>
<organism evidence="3 4">
    <name type="scientific">Candidatus Kirkpatrickella diaphorinae</name>
    <dbReference type="NCBI Taxonomy" id="2984322"/>
    <lineage>
        <taxon>Bacteria</taxon>
        <taxon>Pseudomonadati</taxon>
        <taxon>Pseudomonadota</taxon>
        <taxon>Alphaproteobacteria</taxon>
        <taxon>Acetobacterales</taxon>
        <taxon>Acetobacteraceae</taxon>
        <taxon>Candidatus Kirkpatrickella</taxon>
    </lineage>
</organism>
<evidence type="ECO:0000313" key="4">
    <source>
        <dbReference type="Proteomes" id="UP001163831"/>
    </source>
</evidence>
<dbReference type="SUPFAM" id="SSF56399">
    <property type="entry name" value="ADP-ribosylation"/>
    <property type="match status" value="1"/>
</dbReference>
<feature type="region of interest" description="Disordered" evidence="1">
    <location>
        <begin position="239"/>
        <end position="290"/>
    </location>
</feature>
<dbReference type="Gene3D" id="3.90.210.10">
    <property type="entry name" value="Heat-Labile Enterotoxin, subunit A"/>
    <property type="match status" value="1"/>
</dbReference>
<dbReference type="Proteomes" id="UP001163831">
    <property type="component" value="Chromosome"/>
</dbReference>
<accession>A0ABY6GKX0</accession>